<accession>A0ABD2QEL2</accession>
<keyword evidence="10" id="KW-0411">Iron-sulfur</keyword>
<organism evidence="12 13">
    <name type="scientific">Cichlidogyrus casuarinus</name>
    <dbReference type="NCBI Taxonomy" id="1844966"/>
    <lineage>
        <taxon>Eukaryota</taxon>
        <taxon>Metazoa</taxon>
        <taxon>Spiralia</taxon>
        <taxon>Lophotrochozoa</taxon>
        <taxon>Platyhelminthes</taxon>
        <taxon>Monogenea</taxon>
        <taxon>Monopisthocotylea</taxon>
        <taxon>Dactylogyridea</taxon>
        <taxon>Ancyrocephalidae</taxon>
        <taxon>Cichlidogyrus</taxon>
    </lineage>
</organism>
<evidence type="ECO:0000256" key="2">
    <source>
        <dbReference type="ARBA" id="ARBA00007913"/>
    </source>
</evidence>
<dbReference type="EMBL" id="JBJKFK010000301">
    <property type="protein sequence ID" value="KAL3317993.1"/>
    <property type="molecule type" value="Genomic_DNA"/>
</dbReference>
<dbReference type="GO" id="GO:0005524">
    <property type="term" value="F:ATP binding"/>
    <property type="evidence" value="ECO:0007669"/>
    <property type="project" value="UniProtKB-KW"/>
</dbReference>
<evidence type="ECO:0000256" key="5">
    <source>
        <dbReference type="ARBA" id="ARBA00022741"/>
    </source>
</evidence>
<evidence type="ECO:0000313" key="12">
    <source>
        <dbReference type="EMBL" id="KAL3317993.1"/>
    </source>
</evidence>
<keyword evidence="6" id="KW-0378">Hydrolase</keyword>
<evidence type="ECO:0000256" key="6">
    <source>
        <dbReference type="ARBA" id="ARBA00022801"/>
    </source>
</evidence>
<evidence type="ECO:0000256" key="9">
    <source>
        <dbReference type="ARBA" id="ARBA00023004"/>
    </source>
</evidence>
<dbReference type="AlphaFoldDB" id="A0ABD2QEL2"/>
<name>A0ABD2QEL2_9PLAT</name>
<evidence type="ECO:0000256" key="7">
    <source>
        <dbReference type="ARBA" id="ARBA00022806"/>
    </source>
</evidence>
<keyword evidence="9" id="KW-0408">Iron</keyword>
<evidence type="ECO:0000256" key="1">
    <source>
        <dbReference type="ARBA" id="ARBA00001966"/>
    </source>
</evidence>
<proteinExistence type="inferred from homology"/>
<keyword evidence="3" id="KW-0540">Nuclease</keyword>
<dbReference type="GO" id="GO:0004518">
    <property type="term" value="F:nuclease activity"/>
    <property type="evidence" value="ECO:0007669"/>
    <property type="project" value="UniProtKB-KW"/>
</dbReference>
<gene>
    <name evidence="12" type="primary">DNA2_2</name>
    <name evidence="12" type="ORF">Ciccas_003345</name>
</gene>
<protein>
    <submittedName>
        <fullName evidence="12">Tripartite DNA replication factor</fullName>
    </submittedName>
</protein>
<dbReference type="GO" id="GO:0051536">
    <property type="term" value="F:iron-sulfur cluster binding"/>
    <property type="evidence" value="ECO:0007669"/>
    <property type="project" value="UniProtKB-KW"/>
</dbReference>
<keyword evidence="7" id="KW-0347">Helicase</keyword>
<keyword evidence="4" id="KW-0479">Metal-binding</keyword>
<comment type="caution">
    <text evidence="12">The sequence shown here is derived from an EMBL/GenBank/DDBJ whole genome shotgun (WGS) entry which is preliminary data.</text>
</comment>
<dbReference type="GO" id="GO:0016787">
    <property type="term" value="F:hydrolase activity"/>
    <property type="evidence" value="ECO:0007669"/>
    <property type="project" value="UniProtKB-KW"/>
</dbReference>
<reference evidence="12 13" key="1">
    <citation type="submission" date="2024-11" db="EMBL/GenBank/DDBJ databases">
        <title>Adaptive evolution of stress response genes in parasites aligns with host niche diversity.</title>
        <authorList>
            <person name="Hahn C."/>
            <person name="Resl P."/>
        </authorList>
    </citation>
    <scope>NUCLEOTIDE SEQUENCE [LARGE SCALE GENOMIC DNA]</scope>
    <source>
        <strain evidence="12">EGGRZ-B1_66</strain>
        <tissue evidence="12">Body</tissue>
    </source>
</reference>
<keyword evidence="8" id="KW-0067">ATP-binding</keyword>
<keyword evidence="13" id="KW-1185">Reference proteome</keyword>
<dbReference type="Proteomes" id="UP001626550">
    <property type="component" value="Unassembled WGS sequence"/>
</dbReference>
<evidence type="ECO:0000256" key="3">
    <source>
        <dbReference type="ARBA" id="ARBA00022722"/>
    </source>
</evidence>
<evidence type="ECO:0000256" key="8">
    <source>
        <dbReference type="ARBA" id="ARBA00022840"/>
    </source>
</evidence>
<dbReference type="InterPro" id="IPR051827">
    <property type="entry name" value="Cas4_exonuclease"/>
</dbReference>
<keyword evidence="5" id="KW-0547">Nucleotide-binding</keyword>
<feature type="domain" description="DNA replication factor Dna2 N-terminal" evidence="11">
    <location>
        <begin position="9"/>
        <end position="60"/>
    </location>
</feature>
<dbReference type="Pfam" id="PF08696">
    <property type="entry name" value="Dna2"/>
    <property type="match status" value="1"/>
</dbReference>
<comment type="similarity">
    <text evidence="2">Belongs to the DNA2/NAM7 helicase family.</text>
</comment>
<dbReference type="GO" id="GO:0046872">
    <property type="term" value="F:metal ion binding"/>
    <property type="evidence" value="ECO:0007669"/>
    <property type="project" value="UniProtKB-KW"/>
</dbReference>
<dbReference type="InterPro" id="IPR011604">
    <property type="entry name" value="PDDEXK-like_dom_sf"/>
</dbReference>
<dbReference type="PANTHER" id="PTHR36531:SF6">
    <property type="entry name" value="DNA REPLICATION ATP-DEPENDENT HELICASE_NUCLEASE DNA2"/>
    <property type="match status" value="1"/>
</dbReference>
<dbReference type="InterPro" id="IPR014808">
    <property type="entry name" value="DNA_replication_fac_Dna2_N"/>
</dbReference>
<dbReference type="PANTHER" id="PTHR36531">
    <property type="entry name" value="CRISPR-ASSOCIATED EXONUCLEASE CAS4"/>
    <property type="match status" value="1"/>
</dbReference>
<evidence type="ECO:0000259" key="11">
    <source>
        <dbReference type="Pfam" id="PF08696"/>
    </source>
</evidence>
<evidence type="ECO:0000313" key="13">
    <source>
        <dbReference type="Proteomes" id="UP001626550"/>
    </source>
</evidence>
<evidence type="ECO:0000256" key="10">
    <source>
        <dbReference type="ARBA" id="ARBA00023014"/>
    </source>
</evidence>
<dbReference type="GO" id="GO:0004386">
    <property type="term" value="F:helicase activity"/>
    <property type="evidence" value="ECO:0007669"/>
    <property type="project" value="UniProtKB-KW"/>
</dbReference>
<sequence>MSEFRRLVHSYVPRVLKWIAMNVNQKVTPKQLQIVRILDIEESIWSPKYGLNGKIDVTARARLPNTSVEKIIPLEVKTGKASYSLEHAGQLLLYMLLLAERHPQSPNSGAGGLLVYLQQDASPIFAKSRDLIPPNSASFVGLLQKRNFVAKGLTDLIESISASECLPRLPDRIKREVICQNCAQLQVCSLLGQNSGEELFSNAVTHLKLSHLQFFLRWSRLQIMEFRDSGLPSQKIADILLGKITDQNCLRNLLLTGRRDAGQGKVELKFVSSEDIPPTVINGDFKILSLDSGLKVGLSLVTVSDVSSRQLTVLADSLLLDCEPKYRLDSYVSAKMVQRPLSSLVEFMLDSPLLSRLRELIIEGRKPSYQLTMSKSRVKLLTDLLRPLNLDQRSALIKVNQLLDNGNSSELRIIVE</sequence>
<dbReference type="Gene3D" id="3.90.320.10">
    <property type="match status" value="1"/>
</dbReference>
<comment type="cofactor">
    <cofactor evidence="1">
        <name>[4Fe-4S] cluster</name>
        <dbReference type="ChEBI" id="CHEBI:49883"/>
    </cofactor>
</comment>
<evidence type="ECO:0000256" key="4">
    <source>
        <dbReference type="ARBA" id="ARBA00022723"/>
    </source>
</evidence>